<dbReference type="PANTHER" id="PTHR43045:SF1">
    <property type="entry name" value="SHIKIMATE TRANSPORTER"/>
    <property type="match status" value="1"/>
</dbReference>
<feature type="transmembrane region" description="Helical" evidence="4">
    <location>
        <begin position="45"/>
        <end position="68"/>
    </location>
</feature>
<dbReference type="KEGG" id="csty:KN1_10360"/>
<evidence type="ECO:0000256" key="3">
    <source>
        <dbReference type="ARBA" id="ARBA00022475"/>
    </source>
</evidence>
<dbReference type="SUPFAM" id="SSF103473">
    <property type="entry name" value="MFS general substrate transporter"/>
    <property type="match status" value="1"/>
</dbReference>
<evidence type="ECO:0000259" key="5">
    <source>
        <dbReference type="PROSITE" id="PS50850"/>
    </source>
</evidence>
<dbReference type="Gene3D" id="1.20.1250.20">
    <property type="entry name" value="MFS general substrate transporter like domains"/>
    <property type="match status" value="1"/>
</dbReference>
<dbReference type="RefSeq" id="WP_258712568.1">
    <property type="nucleotide sequence ID" value="NZ_AP024597.1"/>
</dbReference>
<keyword evidence="4" id="KW-0812">Transmembrane</keyword>
<keyword evidence="3" id="KW-1003">Cell membrane</keyword>
<evidence type="ECO:0000256" key="2">
    <source>
        <dbReference type="ARBA" id="ARBA00022448"/>
    </source>
</evidence>
<dbReference type="GO" id="GO:0022857">
    <property type="term" value="F:transmembrane transporter activity"/>
    <property type="evidence" value="ECO:0007669"/>
    <property type="project" value="InterPro"/>
</dbReference>
<dbReference type="InterPro" id="IPR036259">
    <property type="entry name" value="MFS_trans_sf"/>
</dbReference>
<keyword evidence="4" id="KW-1133">Transmembrane helix</keyword>
<reference evidence="6 7" key="1">
    <citation type="submission" date="2021-04" db="EMBL/GenBank/DDBJ databases">
        <title>Complete genome sequence of Stygiolobus sp. KN-1.</title>
        <authorList>
            <person name="Nakamura K."/>
            <person name="Sakai H."/>
            <person name="Kurosawa N."/>
        </authorList>
    </citation>
    <scope>NUCLEOTIDE SEQUENCE [LARGE SCALE GENOMIC DNA]</scope>
    <source>
        <strain evidence="6 7">KN-1</strain>
    </source>
</reference>
<feature type="transmembrane region" description="Helical" evidence="4">
    <location>
        <begin position="80"/>
        <end position="103"/>
    </location>
</feature>
<comment type="subcellular location">
    <subcellularLocation>
        <location evidence="1">Cell membrane</location>
        <topology evidence="1">Multi-pass membrane protein</topology>
    </subcellularLocation>
</comment>
<dbReference type="InterPro" id="IPR020846">
    <property type="entry name" value="MFS_dom"/>
</dbReference>
<gene>
    <name evidence="6" type="ORF">KN1_10360</name>
</gene>
<organism evidence="6 7">
    <name type="scientific">Stygiolobus caldivivus</name>
    <dbReference type="NCBI Taxonomy" id="2824673"/>
    <lineage>
        <taxon>Archaea</taxon>
        <taxon>Thermoproteota</taxon>
        <taxon>Thermoprotei</taxon>
        <taxon>Sulfolobales</taxon>
        <taxon>Sulfolobaceae</taxon>
        <taxon>Stygiolobus</taxon>
    </lineage>
</organism>
<sequence length="151" mass="16163">MVSTPVFGLIGDKFGRKVSLVIGDVLIALLAYPYVYGFLSGNLGLMFSMEFLIGMAAYGPYASMAAFYPESFPTKYRYSGASYGLQLAAAVEGGLMPIILVGLLGVPSQYLENSWVVTAFLALWGVISAVATLGLRETKGAKLVEEDVITR</sequence>
<name>A0A8D5U5M1_9CREN</name>
<dbReference type="GeneID" id="67876191"/>
<keyword evidence="4" id="KW-0472">Membrane</keyword>
<dbReference type="GO" id="GO:0005886">
    <property type="term" value="C:plasma membrane"/>
    <property type="evidence" value="ECO:0007669"/>
    <property type="project" value="UniProtKB-SubCell"/>
</dbReference>
<proteinExistence type="predicted"/>
<evidence type="ECO:0000256" key="4">
    <source>
        <dbReference type="SAM" id="Phobius"/>
    </source>
</evidence>
<evidence type="ECO:0000313" key="7">
    <source>
        <dbReference type="Proteomes" id="UP000825123"/>
    </source>
</evidence>
<dbReference type="PROSITE" id="PS50850">
    <property type="entry name" value="MFS"/>
    <property type="match status" value="1"/>
</dbReference>
<protein>
    <recommendedName>
        <fullName evidence="5">Major facilitator superfamily (MFS) profile domain-containing protein</fullName>
    </recommendedName>
</protein>
<evidence type="ECO:0000313" key="6">
    <source>
        <dbReference type="EMBL" id="BCU69739.1"/>
    </source>
</evidence>
<feature type="domain" description="Major facilitator superfamily (MFS) profile" evidence="5">
    <location>
        <begin position="1"/>
        <end position="151"/>
    </location>
</feature>
<dbReference type="PANTHER" id="PTHR43045">
    <property type="entry name" value="SHIKIMATE TRANSPORTER"/>
    <property type="match status" value="1"/>
</dbReference>
<keyword evidence="7" id="KW-1185">Reference proteome</keyword>
<feature type="transmembrane region" description="Helical" evidence="4">
    <location>
        <begin position="115"/>
        <end position="135"/>
    </location>
</feature>
<dbReference type="EMBL" id="AP024597">
    <property type="protein sequence ID" value="BCU69739.1"/>
    <property type="molecule type" value="Genomic_DNA"/>
</dbReference>
<evidence type="ECO:0000256" key="1">
    <source>
        <dbReference type="ARBA" id="ARBA00004651"/>
    </source>
</evidence>
<accession>A0A8D5U5M1</accession>
<feature type="transmembrane region" description="Helical" evidence="4">
    <location>
        <begin position="20"/>
        <end position="39"/>
    </location>
</feature>
<dbReference type="AlphaFoldDB" id="A0A8D5U5M1"/>
<keyword evidence="2" id="KW-0813">Transport</keyword>
<dbReference type="Proteomes" id="UP000825123">
    <property type="component" value="Chromosome"/>
</dbReference>